<proteinExistence type="predicted"/>
<gene>
    <name evidence="2" type="ORF">NIES4072_30460</name>
</gene>
<sequence length="94" mass="10996">MKNLVWSPTFVRAFKRLVKKNPELRSQIEQVLEQIAEDSFQLSLRSHKLKGDSSGRYSCSIDYRNRILFKFVTNPESGEEEIFLLTLGSHDEVY</sequence>
<dbReference type="AlphaFoldDB" id="A0A2R5FMW8"/>
<dbReference type="OrthoDB" id="462654at2"/>
<reference evidence="2 3" key="1">
    <citation type="submission" date="2017-06" db="EMBL/GenBank/DDBJ databases">
        <title>Genome sequencing of cyanobaciteial culture collection at National Institute for Environmental Studies (NIES).</title>
        <authorList>
            <person name="Hirose Y."/>
            <person name="Shimura Y."/>
            <person name="Fujisawa T."/>
            <person name="Nakamura Y."/>
            <person name="Kawachi M."/>
        </authorList>
    </citation>
    <scope>NUCLEOTIDE SEQUENCE [LARGE SCALE GENOMIC DNA]</scope>
    <source>
        <strain evidence="2 3">NIES-4072</strain>
    </source>
</reference>
<accession>A0A2R5FMW8</accession>
<dbReference type="InterPro" id="IPR035093">
    <property type="entry name" value="RelE/ParE_toxin_dom_sf"/>
</dbReference>
<dbReference type="NCBIfam" id="TIGR02385">
    <property type="entry name" value="RelE_StbE"/>
    <property type="match status" value="1"/>
</dbReference>
<keyword evidence="3" id="KW-1185">Reference proteome</keyword>
<evidence type="ECO:0000256" key="1">
    <source>
        <dbReference type="ARBA" id="ARBA00022649"/>
    </source>
</evidence>
<dbReference type="Gene3D" id="3.30.2310.20">
    <property type="entry name" value="RelE-like"/>
    <property type="match status" value="1"/>
</dbReference>
<name>A0A2R5FMW8_NOSCO</name>
<dbReference type="Proteomes" id="UP000245124">
    <property type="component" value="Unassembled WGS sequence"/>
</dbReference>
<comment type="caution">
    <text evidence="2">The sequence shown here is derived from an EMBL/GenBank/DDBJ whole genome shotgun (WGS) entry which is preliminary data.</text>
</comment>
<organism evidence="2 3">
    <name type="scientific">Nostoc commune NIES-4072</name>
    <dbReference type="NCBI Taxonomy" id="2005467"/>
    <lineage>
        <taxon>Bacteria</taxon>
        <taxon>Bacillati</taxon>
        <taxon>Cyanobacteriota</taxon>
        <taxon>Cyanophyceae</taxon>
        <taxon>Nostocales</taxon>
        <taxon>Nostocaceae</taxon>
        <taxon>Nostoc</taxon>
    </lineage>
</organism>
<evidence type="ECO:0008006" key="4">
    <source>
        <dbReference type="Google" id="ProtNLM"/>
    </source>
</evidence>
<dbReference type="InterPro" id="IPR007712">
    <property type="entry name" value="RelE/ParE_toxin"/>
</dbReference>
<keyword evidence="1" id="KW-1277">Toxin-antitoxin system</keyword>
<protein>
    <recommendedName>
        <fullName evidence="4">Plasmid stabilization system</fullName>
    </recommendedName>
</protein>
<evidence type="ECO:0000313" key="3">
    <source>
        <dbReference type="Proteomes" id="UP000245124"/>
    </source>
</evidence>
<dbReference type="RefSeq" id="WP_109009181.1">
    <property type="nucleotide sequence ID" value="NZ_BDUD01000001.1"/>
</dbReference>
<dbReference type="SUPFAM" id="SSF143011">
    <property type="entry name" value="RelE-like"/>
    <property type="match status" value="1"/>
</dbReference>
<dbReference type="EMBL" id="BDUD01000001">
    <property type="protein sequence ID" value="GBG19379.1"/>
    <property type="molecule type" value="Genomic_DNA"/>
</dbReference>
<evidence type="ECO:0000313" key="2">
    <source>
        <dbReference type="EMBL" id="GBG19379.1"/>
    </source>
</evidence>